<accession>C6BPG9</accession>
<sequence length="102" mass="10742">MNLTDAFSAGLTVAVDDWRGSGVTDVALVGAGASHLRTPAGISPLQSPTHVQMMTFAELVLGEVRAKAVCKGGQDRADWHGCRVSVFCIDEGQPLHAAIRLK</sequence>
<name>C6BPG9_RALP1</name>
<gene>
    <name evidence="1" type="ordered locus">Rpic12D_4859</name>
</gene>
<reference evidence="1" key="1">
    <citation type="submission" date="2009-06" db="EMBL/GenBank/DDBJ databases">
        <title>Complete sequence plasmid 1 of Ralstonia pickettii 12D.</title>
        <authorList>
            <consortium name="US DOE Joint Genome Institute"/>
            <person name="Lucas S."/>
            <person name="Copeland A."/>
            <person name="Lapidus A."/>
            <person name="Glavina del Rio T."/>
            <person name="Dalin E."/>
            <person name="Tice H."/>
            <person name="Bruce D."/>
            <person name="Goodwin L."/>
            <person name="Pitluck S."/>
            <person name="Sims D."/>
            <person name="Meincke L."/>
            <person name="Brettin T."/>
            <person name="Detter J.C."/>
            <person name="Han C."/>
            <person name="Larimer F."/>
            <person name="Land M."/>
            <person name="Hauser L."/>
            <person name="Kyrpides N."/>
            <person name="Ovchinnikova G."/>
            <person name="Marsh T."/>
            <person name="Richardson P."/>
        </authorList>
    </citation>
    <scope>NUCLEOTIDE SEQUENCE [LARGE SCALE GENOMIC DNA]</scope>
    <source>
        <plasmid evidence="1">12D</plasmid>
        <plasmid evidence="1">pRp12D01</plasmid>
    </source>
</reference>
<evidence type="ECO:0000313" key="1">
    <source>
        <dbReference type="EMBL" id="ACS66093.1"/>
    </source>
</evidence>
<dbReference type="EMBL" id="CP001646">
    <property type="protein sequence ID" value="ACS66093.1"/>
    <property type="molecule type" value="Genomic_DNA"/>
</dbReference>
<geneLocation type="plasmid" evidence="1">
    <name>pRp12D01</name>
</geneLocation>
<dbReference type="HOGENOM" id="CLU_2275147_0_0_4"/>
<dbReference type="KEGG" id="rpf:Rpic12D_4859"/>
<proteinExistence type="predicted"/>
<protein>
    <submittedName>
        <fullName evidence="1">Uncharacterized protein</fullName>
    </submittedName>
</protein>
<dbReference type="AlphaFoldDB" id="C6BPG9"/>
<keyword evidence="1" id="KW-0614">Plasmid</keyword>
<organism evidence="1">
    <name type="scientific">Ralstonia pickettii (strain 12D)</name>
    <dbReference type="NCBI Taxonomy" id="428406"/>
    <lineage>
        <taxon>Bacteria</taxon>
        <taxon>Pseudomonadati</taxon>
        <taxon>Pseudomonadota</taxon>
        <taxon>Betaproteobacteria</taxon>
        <taxon>Burkholderiales</taxon>
        <taxon>Burkholderiaceae</taxon>
        <taxon>Ralstonia</taxon>
    </lineage>
</organism>